<organism evidence="1 2">
    <name type="scientific">Mycobacterium dioxanotrophicus</name>
    <dbReference type="NCBI Taxonomy" id="482462"/>
    <lineage>
        <taxon>Bacteria</taxon>
        <taxon>Bacillati</taxon>
        <taxon>Actinomycetota</taxon>
        <taxon>Actinomycetes</taxon>
        <taxon>Mycobacteriales</taxon>
        <taxon>Mycobacteriaceae</taxon>
        <taxon>Mycobacterium</taxon>
    </lineage>
</organism>
<proteinExistence type="predicted"/>
<accession>A0A1Y0C1Q7</accession>
<dbReference type="AlphaFoldDB" id="A0A1Y0C1Q7"/>
<dbReference type="EMBL" id="CP020809">
    <property type="protein sequence ID" value="ART69092.1"/>
    <property type="molecule type" value="Genomic_DNA"/>
</dbReference>
<name>A0A1Y0C1Q7_9MYCO</name>
<reference evidence="1 2" key="1">
    <citation type="submission" date="2017-04" db="EMBL/GenBank/DDBJ databases">
        <title>Whole Genome Sequence of 1,4-Dioxane Degrading Bacterium Mycobacterium dioxanotrophicus PH-06.</title>
        <authorList>
            <person name="He Y."/>
        </authorList>
    </citation>
    <scope>NUCLEOTIDE SEQUENCE [LARGE SCALE GENOMIC DNA]</scope>
    <source>
        <strain evidence="1 2">PH-06</strain>
    </source>
</reference>
<keyword evidence="2" id="KW-1185">Reference proteome</keyword>
<dbReference type="Proteomes" id="UP000195331">
    <property type="component" value="Chromosome"/>
</dbReference>
<sequence>MNACEDETEPLGGGPVDTLAVIEHGAARGFWRGADEVLAVKQLAERQTQALNAVRELCGDLIAQGRGHGAAPTRSDVIAAAVAESILTLIEAAGA</sequence>
<evidence type="ECO:0000313" key="2">
    <source>
        <dbReference type="Proteomes" id="UP000195331"/>
    </source>
</evidence>
<gene>
    <name evidence="1" type="ORF">BTO20_11300</name>
</gene>
<evidence type="ECO:0000313" key="1">
    <source>
        <dbReference type="EMBL" id="ART69092.1"/>
    </source>
</evidence>
<dbReference type="KEGG" id="mdx:BTO20_11300"/>
<protein>
    <submittedName>
        <fullName evidence="1">Uncharacterized protein</fullName>
    </submittedName>
</protein>